<keyword evidence="2" id="KW-1185">Reference proteome</keyword>
<dbReference type="GeneID" id="3513560"/>
<dbReference type="VEuPathDB" id="FungiDB:Afu2g12810"/>
<evidence type="ECO:0000313" key="2">
    <source>
        <dbReference type="Proteomes" id="UP000002530"/>
    </source>
</evidence>
<accession>Q4X0P1</accession>
<organism evidence="1 2">
    <name type="scientific">Aspergillus fumigatus (strain ATCC MYA-4609 / CBS 101355 / FGSC A1100 / Af293)</name>
    <name type="common">Neosartorya fumigata</name>
    <dbReference type="NCBI Taxonomy" id="330879"/>
    <lineage>
        <taxon>Eukaryota</taxon>
        <taxon>Fungi</taxon>
        <taxon>Dikarya</taxon>
        <taxon>Ascomycota</taxon>
        <taxon>Pezizomycotina</taxon>
        <taxon>Eurotiomycetes</taxon>
        <taxon>Eurotiomycetidae</taxon>
        <taxon>Eurotiales</taxon>
        <taxon>Aspergillaceae</taxon>
        <taxon>Aspergillus</taxon>
        <taxon>Aspergillus subgen. Fumigati</taxon>
    </lineage>
</organism>
<dbReference type="InParanoid" id="Q4X0P1"/>
<dbReference type="Proteomes" id="UP000002530">
    <property type="component" value="Unassembled WGS sequence"/>
</dbReference>
<dbReference type="HOGENOM" id="CLU_1434142_0_0_1"/>
<dbReference type="RefSeq" id="XP_755612.1">
    <property type="nucleotide sequence ID" value="XM_750519.1"/>
</dbReference>
<gene>
    <name evidence="1" type="ORF">AFUA_2G12810</name>
</gene>
<name>Q4X0P1_ASPFU</name>
<protein>
    <submittedName>
        <fullName evidence="1">Uncharacterized protein</fullName>
    </submittedName>
</protein>
<evidence type="ECO:0000313" key="1">
    <source>
        <dbReference type="EMBL" id="EAL93574.1"/>
    </source>
</evidence>
<reference evidence="1 2" key="1">
    <citation type="journal article" date="2005" name="Nature">
        <title>Genomic sequence of the pathogenic and allergenic filamentous fungus Aspergillus fumigatus.</title>
        <authorList>
            <person name="Nierman W.C."/>
            <person name="Pain A."/>
            <person name="Anderson M.J."/>
            <person name="Wortman J.R."/>
            <person name="Kim H.S."/>
            <person name="Arroyo J."/>
            <person name="Berriman M."/>
            <person name="Abe K."/>
            <person name="Archer D.B."/>
            <person name="Bermejo C."/>
            <person name="Bennett J."/>
            <person name="Bowyer P."/>
            <person name="Chen D."/>
            <person name="Collins M."/>
            <person name="Coulsen R."/>
            <person name="Davies R."/>
            <person name="Dyer P.S."/>
            <person name="Farman M."/>
            <person name="Fedorova N."/>
            <person name="Fedorova N."/>
            <person name="Feldblyum T.V."/>
            <person name="Fischer R."/>
            <person name="Fosker N."/>
            <person name="Fraser A."/>
            <person name="Garcia J.L."/>
            <person name="Garcia M.J."/>
            <person name="Goble A."/>
            <person name="Goldman G.H."/>
            <person name="Gomi K."/>
            <person name="Griffith-Jones S."/>
            <person name="Gwilliam R."/>
            <person name="Haas B."/>
            <person name="Haas H."/>
            <person name="Harris D."/>
            <person name="Horiuchi H."/>
            <person name="Huang J."/>
            <person name="Humphray S."/>
            <person name="Jimenez J."/>
            <person name="Keller N."/>
            <person name="Khouri H."/>
            <person name="Kitamoto K."/>
            <person name="Kobayashi T."/>
            <person name="Konzack S."/>
            <person name="Kulkarni R."/>
            <person name="Kumagai T."/>
            <person name="Lafon A."/>
            <person name="Latge J.P."/>
            <person name="Li W."/>
            <person name="Lord A."/>
            <person name="Lu C."/>
            <person name="Majoros W.H."/>
            <person name="May G.S."/>
            <person name="Miller B.L."/>
            <person name="Mohamoud Y."/>
            <person name="Molina M."/>
            <person name="Monod M."/>
            <person name="Mouyna I."/>
            <person name="Mulligan S."/>
            <person name="Murphy L."/>
            <person name="O'Neil S."/>
            <person name="Paulsen I."/>
            <person name="Penalva M.A."/>
            <person name="Pertea M."/>
            <person name="Price C."/>
            <person name="Pritchard B.L."/>
            <person name="Quail M.A."/>
            <person name="Rabbinowitsch E."/>
            <person name="Rawlins N."/>
            <person name="Rajandream M.A."/>
            <person name="Reichard U."/>
            <person name="Renauld H."/>
            <person name="Robson G.D."/>
            <person name="Rodriguez de Cordoba S."/>
            <person name="Rodriguez-Pena J.M."/>
            <person name="Ronning C.M."/>
            <person name="Rutter S."/>
            <person name="Salzberg S.L."/>
            <person name="Sanchez M."/>
            <person name="Sanchez-Ferrero J.C."/>
            <person name="Saunders D."/>
            <person name="Seeger K."/>
            <person name="Squares R."/>
            <person name="Squares S."/>
            <person name="Takeuchi M."/>
            <person name="Tekaia F."/>
            <person name="Turner G."/>
            <person name="Vazquez de Aldana C.R."/>
            <person name="Weidman J."/>
            <person name="White O."/>
            <person name="Woodward J."/>
            <person name="Yu J.H."/>
            <person name="Fraser C."/>
            <person name="Galagan J.E."/>
            <person name="Asai K."/>
            <person name="Machida M."/>
            <person name="Hall N."/>
            <person name="Barrell B."/>
            <person name="Denning D.W."/>
        </authorList>
    </citation>
    <scope>NUCLEOTIDE SEQUENCE [LARGE SCALE GENOMIC DNA]</scope>
    <source>
        <strain evidence="1 2">Af293</strain>
    </source>
</reference>
<sequence>MTWAYPLPSHVSKESLPLRRRLFHLVALTAQEKSRINLLDVVREVEWSMREDNIAEQQELKRHGSDVLGHPQSPRPGQCPCCAFRRYYVFYLALLWHPTNVRRDNLLVRVCGNGHWRPADIGYLFLDKPYPVVMVIPLTEIDRDDKIYHQSAYPFTIPLHAAASARGITKLCQNLDTSLRGEAPAARGQ</sequence>
<proteinExistence type="predicted"/>
<dbReference type="EMBL" id="AAHF01000001">
    <property type="protein sequence ID" value="EAL93574.1"/>
    <property type="molecule type" value="Genomic_DNA"/>
</dbReference>
<dbReference type="KEGG" id="afm:AFUA_2G12810"/>
<comment type="caution">
    <text evidence="1">The sequence shown here is derived from an EMBL/GenBank/DDBJ whole genome shotgun (WGS) entry which is preliminary data.</text>
</comment>
<dbReference type="AlphaFoldDB" id="Q4X0P1"/>